<protein>
    <recommendedName>
        <fullName evidence="2">Prolyl oligopeptidase family serine peptidase</fullName>
    </recommendedName>
</protein>
<reference evidence="1" key="1">
    <citation type="submission" date="2019-09" db="EMBL/GenBank/DDBJ databases">
        <title>Characterisation of the sponge microbiome using genome-centric metagenomics.</title>
        <authorList>
            <person name="Engelberts J.P."/>
            <person name="Robbins S.J."/>
            <person name="De Goeij J.M."/>
            <person name="Aranda M."/>
            <person name="Bell S.C."/>
            <person name="Webster N.S."/>
        </authorList>
    </citation>
    <scope>NUCLEOTIDE SEQUENCE</scope>
    <source>
        <strain evidence="1">SB0664_bin_27</strain>
    </source>
</reference>
<organism evidence="1">
    <name type="scientific">Caldilineaceae bacterium SB0664_bin_27</name>
    <dbReference type="NCBI Taxonomy" id="2605260"/>
    <lineage>
        <taxon>Bacteria</taxon>
        <taxon>Bacillati</taxon>
        <taxon>Chloroflexota</taxon>
        <taxon>Caldilineae</taxon>
        <taxon>Caldilineales</taxon>
        <taxon>Caldilineaceae</taxon>
    </lineage>
</organism>
<comment type="caution">
    <text evidence="1">The sequence shown here is derived from an EMBL/GenBank/DDBJ whole genome shotgun (WGS) entry which is preliminary data.</text>
</comment>
<dbReference type="Gene3D" id="3.40.50.1820">
    <property type="entry name" value="alpha/beta hydrolase"/>
    <property type="match status" value="1"/>
</dbReference>
<dbReference type="PANTHER" id="PTHR47381:SF3">
    <property type="entry name" value="ALPHA_BETA-HYDROLASES SUPERFAMILY PROTEIN"/>
    <property type="match status" value="1"/>
</dbReference>
<proteinExistence type="predicted"/>
<dbReference type="SUPFAM" id="SSF53474">
    <property type="entry name" value="alpha/beta-Hydrolases"/>
    <property type="match status" value="1"/>
</dbReference>
<dbReference type="EMBL" id="VXRG01000114">
    <property type="protein sequence ID" value="MXY94499.1"/>
    <property type="molecule type" value="Genomic_DNA"/>
</dbReference>
<accession>A0A6B0YWX5</accession>
<evidence type="ECO:0008006" key="2">
    <source>
        <dbReference type="Google" id="ProtNLM"/>
    </source>
</evidence>
<evidence type="ECO:0000313" key="1">
    <source>
        <dbReference type="EMBL" id="MXY94499.1"/>
    </source>
</evidence>
<dbReference type="InterPro" id="IPR025890">
    <property type="entry name" value="Abhydrolase_bac"/>
</dbReference>
<gene>
    <name evidence="1" type="ORF">F4Y42_13745</name>
</gene>
<sequence>MHNSRFLLQGHVDAMYEAAPRRLAFSARTPAEFGAWQAALRGKTLELLGLAGRTPPAAVTAAKLQAVERDGYVEEKYLLDAGEGVSIPAYLLIPRTDPPYRPVLVFHGHNPSVQWVLGNYPSAEEREIRLKADNNYAQALAQAGYLVCAVEQRGFGERQSEDGRGSVHENSCRHLAFAYQMAGRNLVGERCWDGMCAIAFLQNRPDVVPGVLGCTGNSGGGTTALWLSAIDERITVAVPGCYLCSFRESIYNLRHCECNYVPGILEWAEMGDLAALIAPRPLRAIAGEQDDIFPIDGVREQFALAAQAYELLGVGERCSLGVHPGPHAYNHRFSREWFGEWLGAD</sequence>
<dbReference type="InterPro" id="IPR029058">
    <property type="entry name" value="AB_hydrolase_fold"/>
</dbReference>
<dbReference type="Pfam" id="PF12715">
    <property type="entry name" value="Abhydrolase_7"/>
    <property type="match status" value="1"/>
</dbReference>
<name>A0A6B0YWX5_9CHLR</name>
<dbReference type="PANTHER" id="PTHR47381">
    <property type="entry name" value="ALPHA/BETA-HYDROLASES SUPERFAMILY PROTEIN"/>
    <property type="match status" value="1"/>
</dbReference>
<dbReference type="AlphaFoldDB" id="A0A6B0YWX5"/>